<dbReference type="GO" id="GO:0005524">
    <property type="term" value="F:ATP binding"/>
    <property type="evidence" value="ECO:0007669"/>
    <property type="project" value="UniProtKB-KW"/>
</dbReference>
<dbReference type="SMART" id="SM00382">
    <property type="entry name" value="AAA"/>
    <property type="match status" value="1"/>
</dbReference>
<keyword evidence="2" id="KW-0067">ATP-binding</keyword>
<evidence type="ECO:0000259" key="1">
    <source>
        <dbReference type="SMART" id="SM00382"/>
    </source>
</evidence>
<reference evidence="2" key="1">
    <citation type="submission" date="2020-10" db="EMBL/GenBank/DDBJ databases">
        <authorList>
            <person name="Gilroy R."/>
        </authorList>
    </citation>
    <scope>NUCLEOTIDE SEQUENCE</scope>
    <source>
        <strain evidence="2">13361</strain>
    </source>
</reference>
<dbReference type="GO" id="GO:0006260">
    <property type="term" value="P:DNA replication"/>
    <property type="evidence" value="ECO:0007669"/>
    <property type="project" value="TreeGrafter"/>
</dbReference>
<accession>A0A9D1CLZ8</accession>
<name>A0A9D1CLZ8_9FIRM</name>
<reference evidence="2" key="2">
    <citation type="journal article" date="2021" name="PeerJ">
        <title>Extensive microbial diversity within the chicken gut microbiome revealed by metagenomics and culture.</title>
        <authorList>
            <person name="Gilroy R."/>
            <person name="Ravi A."/>
            <person name="Getino M."/>
            <person name="Pursley I."/>
            <person name="Horton D.L."/>
            <person name="Alikhan N.F."/>
            <person name="Baker D."/>
            <person name="Gharbi K."/>
            <person name="Hall N."/>
            <person name="Watson M."/>
            <person name="Adriaenssens E.M."/>
            <person name="Foster-Nyarko E."/>
            <person name="Jarju S."/>
            <person name="Secka A."/>
            <person name="Antonio M."/>
            <person name="Oren A."/>
            <person name="Chaudhuri R.R."/>
            <person name="La Ragione R."/>
            <person name="Hildebrand F."/>
            <person name="Pallen M.J."/>
        </authorList>
    </citation>
    <scope>NUCLEOTIDE SEQUENCE</scope>
    <source>
        <strain evidence="2">13361</strain>
    </source>
</reference>
<dbReference type="PANTHER" id="PTHR30050:SF4">
    <property type="entry name" value="ATP-BINDING PROTEIN RV3427C IN INSERTION SEQUENCE-RELATED"/>
    <property type="match status" value="1"/>
</dbReference>
<dbReference type="Pfam" id="PF01695">
    <property type="entry name" value="IstB_IS21"/>
    <property type="match status" value="1"/>
</dbReference>
<dbReference type="InterPro" id="IPR003593">
    <property type="entry name" value="AAA+_ATPase"/>
</dbReference>
<dbReference type="EMBL" id="DVFK01000049">
    <property type="protein sequence ID" value="HIQ67533.1"/>
    <property type="molecule type" value="Genomic_DNA"/>
</dbReference>
<dbReference type="Proteomes" id="UP000886796">
    <property type="component" value="Unassembled WGS sequence"/>
</dbReference>
<organism evidence="2 3">
    <name type="scientific">Candidatus Faecousia excrementigallinarum</name>
    <dbReference type="NCBI Taxonomy" id="2840806"/>
    <lineage>
        <taxon>Bacteria</taxon>
        <taxon>Bacillati</taxon>
        <taxon>Bacillota</taxon>
        <taxon>Clostridia</taxon>
        <taxon>Eubacteriales</taxon>
        <taxon>Oscillospiraceae</taxon>
        <taxon>Faecousia</taxon>
    </lineage>
</organism>
<dbReference type="CDD" id="cd00009">
    <property type="entry name" value="AAA"/>
    <property type="match status" value="1"/>
</dbReference>
<keyword evidence="2" id="KW-0547">Nucleotide-binding</keyword>
<gene>
    <name evidence="2" type="ORF">IAB74_03360</name>
</gene>
<evidence type="ECO:0000313" key="3">
    <source>
        <dbReference type="Proteomes" id="UP000886796"/>
    </source>
</evidence>
<dbReference type="SUPFAM" id="SSF52540">
    <property type="entry name" value="P-loop containing nucleoside triphosphate hydrolases"/>
    <property type="match status" value="1"/>
</dbReference>
<proteinExistence type="predicted"/>
<sequence>MKTLESQPEGLFQNPSLKADTYLDETTNLLYCKKCRTPRQKRFEVCGRIFTPLCLCACLAQAEEAREAEVKHREFLDRVAKNRSLGLPEPELRKHTFQNDLGFNPEQMALARGYVEHWEENEQLGKGLLLWGNVGTGKSYLAGCIANALLDRGVAVLMTNFSRLLNRLTDFSAGDKNAYIQSLNAYRLLIVDDLGVERGSDFVKEQVFQIIDSRYRTGLPMIVTTNLPLSRLKDPQDLAYARIYDRLLERCTPILVNEGNIRKTLAGQQKRQV</sequence>
<dbReference type="InterPro" id="IPR027417">
    <property type="entry name" value="P-loop_NTPase"/>
</dbReference>
<evidence type="ECO:0000313" key="2">
    <source>
        <dbReference type="EMBL" id="HIQ67533.1"/>
    </source>
</evidence>
<protein>
    <submittedName>
        <fullName evidence="2">ATP-binding protein</fullName>
    </submittedName>
</protein>
<dbReference type="AlphaFoldDB" id="A0A9D1CLZ8"/>
<feature type="domain" description="AAA+ ATPase" evidence="1">
    <location>
        <begin position="124"/>
        <end position="255"/>
    </location>
</feature>
<comment type="caution">
    <text evidence="2">The sequence shown here is derived from an EMBL/GenBank/DDBJ whole genome shotgun (WGS) entry which is preliminary data.</text>
</comment>
<dbReference type="Gene3D" id="3.40.50.300">
    <property type="entry name" value="P-loop containing nucleotide triphosphate hydrolases"/>
    <property type="match status" value="1"/>
</dbReference>
<dbReference type="InterPro" id="IPR002611">
    <property type="entry name" value="IstB_ATP-bd"/>
</dbReference>
<dbReference type="PANTHER" id="PTHR30050">
    <property type="entry name" value="CHROMOSOMAL REPLICATION INITIATOR PROTEIN DNAA"/>
    <property type="match status" value="1"/>
</dbReference>
<dbReference type="NCBIfam" id="NF005992">
    <property type="entry name" value="PRK08116.1"/>
    <property type="match status" value="1"/>
</dbReference>